<organism evidence="2 3">
    <name type="scientific">Capnocytophaga canimorsus</name>
    <dbReference type="NCBI Taxonomy" id="28188"/>
    <lineage>
        <taxon>Bacteria</taxon>
        <taxon>Pseudomonadati</taxon>
        <taxon>Bacteroidota</taxon>
        <taxon>Flavobacteriia</taxon>
        <taxon>Flavobacteriales</taxon>
        <taxon>Flavobacteriaceae</taxon>
        <taxon>Capnocytophaga</taxon>
    </lineage>
</organism>
<feature type="transmembrane region" description="Helical" evidence="1">
    <location>
        <begin position="67"/>
        <end position="84"/>
    </location>
</feature>
<dbReference type="EMBL" id="CDOK01000162">
    <property type="protein sequence ID" value="CEN52282.1"/>
    <property type="molecule type" value="Genomic_DNA"/>
</dbReference>
<gene>
    <name evidence="2" type="ORF">CCAN11_2440004</name>
</gene>
<accession>A0A0B7IQK0</accession>
<proteinExistence type="predicted"/>
<reference evidence="3" key="1">
    <citation type="submission" date="2015-01" db="EMBL/GenBank/DDBJ databases">
        <authorList>
            <person name="MANFREDI Pablo"/>
        </authorList>
    </citation>
    <scope>NUCLEOTIDE SEQUENCE [LARGE SCALE GENOMIC DNA]</scope>
    <source>
        <strain evidence="3">Cc11</strain>
    </source>
</reference>
<keyword evidence="1" id="KW-1133">Transmembrane helix</keyword>
<protein>
    <submittedName>
        <fullName evidence="2">Uncharacterized protein</fullName>
    </submittedName>
</protein>
<evidence type="ECO:0000256" key="1">
    <source>
        <dbReference type="SAM" id="Phobius"/>
    </source>
</evidence>
<dbReference type="AlphaFoldDB" id="A0A0B7IQK0"/>
<sequence length="85" mass="9328">MHLCPIPRFFALPSLAILIISSVGLFYDANQVSSEFFHQLADLVGEKSALQIQSVIDNIQIDDSGRIAQWISIATLIFTASAVFC</sequence>
<evidence type="ECO:0000313" key="2">
    <source>
        <dbReference type="EMBL" id="CEN52282.1"/>
    </source>
</evidence>
<feature type="transmembrane region" description="Helical" evidence="1">
    <location>
        <begin position="9"/>
        <end position="27"/>
    </location>
</feature>
<evidence type="ECO:0000313" key="3">
    <source>
        <dbReference type="Proteomes" id="UP000039370"/>
    </source>
</evidence>
<keyword evidence="1" id="KW-0812">Transmembrane</keyword>
<keyword evidence="1" id="KW-0472">Membrane</keyword>
<name>A0A0B7IQK0_9FLAO</name>
<dbReference type="Proteomes" id="UP000039370">
    <property type="component" value="Unassembled WGS sequence"/>
</dbReference>